<dbReference type="EMBL" id="DTHO01000067">
    <property type="protein sequence ID" value="HGH00043.1"/>
    <property type="molecule type" value="Genomic_DNA"/>
</dbReference>
<dbReference type="Pfam" id="PF04965">
    <property type="entry name" value="GPW_gp25"/>
    <property type="match status" value="1"/>
</dbReference>
<feature type="domain" description="IraD/Gp25-like" evidence="1">
    <location>
        <begin position="15"/>
        <end position="96"/>
    </location>
</feature>
<name>A0A7C4AKA1_9BACT</name>
<dbReference type="AlphaFoldDB" id="A0A7C4AKA1"/>
<evidence type="ECO:0000259" key="1">
    <source>
        <dbReference type="Pfam" id="PF04965"/>
    </source>
</evidence>
<dbReference type="InterPro" id="IPR007048">
    <property type="entry name" value="IraD/Gp25-like"/>
</dbReference>
<reference evidence="2" key="1">
    <citation type="journal article" date="2020" name="mSystems">
        <title>Genome- and Community-Level Interaction Insights into Carbon Utilization and Element Cycling Functions of Hydrothermarchaeota in Hydrothermal Sediment.</title>
        <authorList>
            <person name="Zhou Z."/>
            <person name="Liu Y."/>
            <person name="Xu W."/>
            <person name="Pan J."/>
            <person name="Luo Z.H."/>
            <person name="Li M."/>
        </authorList>
    </citation>
    <scope>NUCLEOTIDE SEQUENCE [LARGE SCALE GENOMIC DNA]</scope>
    <source>
        <strain evidence="2">SpSt-788</strain>
    </source>
</reference>
<gene>
    <name evidence="2" type="ORF">ENV75_06325</name>
</gene>
<sequence length="121" mass="13549">MQIKIGSIGETVTGIEDINQEIFLILATPLGSVPHRPEYGSRIYEYLDKPMNVAKPLILSEAWRALRKNSERFLVTDIKLASASESGKFVFKIRGIPQSTEVDDEVVLSVFADFTKNSLTF</sequence>
<proteinExistence type="predicted"/>
<dbReference type="Gene3D" id="3.10.450.40">
    <property type="match status" value="1"/>
</dbReference>
<comment type="caution">
    <text evidence="2">The sequence shown here is derived from an EMBL/GenBank/DDBJ whole genome shotgun (WGS) entry which is preliminary data.</text>
</comment>
<organism evidence="2">
    <name type="scientific">Thermodesulfovibrio aggregans</name>
    <dbReference type="NCBI Taxonomy" id="86166"/>
    <lineage>
        <taxon>Bacteria</taxon>
        <taxon>Pseudomonadati</taxon>
        <taxon>Nitrospirota</taxon>
        <taxon>Thermodesulfovibrionia</taxon>
        <taxon>Thermodesulfovibrionales</taxon>
        <taxon>Thermodesulfovibrionaceae</taxon>
        <taxon>Thermodesulfovibrio</taxon>
    </lineage>
</organism>
<accession>A0A7C4AKA1</accession>
<evidence type="ECO:0000313" key="2">
    <source>
        <dbReference type="EMBL" id="HGH00043.1"/>
    </source>
</evidence>
<protein>
    <submittedName>
        <fullName evidence="2">Baseplate protein</fullName>
    </submittedName>
</protein>
<dbReference type="SUPFAM" id="SSF160719">
    <property type="entry name" value="gpW/gp25-like"/>
    <property type="match status" value="1"/>
</dbReference>